<name>A0AB35XJF9_9ACTN</name>
<dbReference type="PANTHER" id="PTHR24220">
    <property type="entry name" value="IMPORT ATP-BINDING PROTEIN"/>
    <property type="match status" value="1"/>
</dbReference>
<dbReference type="GO" id="GO:0005886">
    <property type="term" value="C:plasma membrane"/>
    <property type="evidence" value="ECO:0007669"/>
    <property type="project" value="TreeGrafter"/>
</dbReference>
<evidence type="ECO:0000259" key="3">
    <source>
        <dbReference type="PROSITE" id="PS50893"/>
    </source>
</evidence>
<dbReference type="RefSeq" id="WP_063279925.1">
    <property type="nucleotide sequence ID" value="NZ_JBAKUA010000019.1"/>
</dbReference>
<evidence type="ECO:0000256" key="2">
    <source>
        <dbReference type="ARBA" id="ARBA00022840"/>
    </source>
</evidence>
<keyword evidence="2 4" id="KW-0067">ATP-binding</keyword>
<dbReference type="InterPro" id="IPR003439">
    <property type="entry name" value="ABC_transporter-like_ATP-bd"/>
</dbReference>
<dbReference type="GO" id="GO:0022857">
    <property type="term" value="F:transmembrane transporter activity"/>
    <property type="evidence" value="ECO:0007669"/>
    <property type="project" value="TreeGrafter"/>
</dbReference>
<dbReference type="InterPro" id="IPR015854">
    <property type="entry name" value="ABC_transpr_LolD-like"/>
</dbReference>
<keyword evidence="1" id="KW-0547">Nucleotide-binding</keyword>
<evidence type="ECO:0000256" key="1">
    <source>
        <dbReference type="ARBA" id="ARBA00022741"/>
    </source>
</evidence>
<dbReference type="PROSITE" id="PS00211">
    <property type="entry name" value="ABC_TRANSPORTER_1"/>
    <property type="match status" value="1"/>
</dbReference>
<evidence type="ECO:0000313" key="4">
    <source>
        <dbReference type="EMBL" id="MEH1547465.1"/>
    </source>
</evidence>
<dbReference type="SMART" id="SM00382">
    <property type="entry name" value="AAA"/>
    <property type="match status" value="1"/>
</dbReference>
<accession>A0AB35XJF9</accession>
<dbReference type="Pfam" id="PF00005">
    <property type="entry name" value="ABC_tran"/>
    <property type="match status" value="1"/>
</dbReference>
<reference evidence="4" key="1">
    <citation type="submission" date="2024-02" db="EMBL/GenBank/DDBJ databases">
        <title>Bacterial skin colonization with Propionibacterium avidum as a risk factor for Periprosthetic Joint Infections - a single-center prospective study.</title>
        <authorList>
            <person name="Achermann Y."/>
        </authorList>
    </citation>
    <scope>NUCLEOTIDE SEQUENCE</scope>
    <source>
        <strain evidence="4">PAVI-2017310195</strain>
    </source>
</reference>
<proteinExistence type="predicted"/>
<dbReference type="SUPFAM" id="SSF52540">
    <property type="entry name" value="P-loop containing nucleoside triphosphate hydrolases"/>
    <property type="match status" value="1"/>
</dbReference>
<dbReference type="AlphaFoldDB" id="A0AB35XJF9"/>
<dbReference type="GO" id="GO:0016887">
    <property type="term" value="F:ATP hydrolysis activity"/>
    <property type="evidence" value="ECO:0007669"/>
    <property type="project" value="InterPro"/>
</dbReference>
<dbReference type="InterPro" id="IPR027417">
    <property type="entry name" value="P-loop_NTPase"/>
</dbReference>
<dbReference type="Proteomes" id="UP001309299">
    <property type="component" value="Unassembled WGS sequence"/>
</dbReference>
<feature type="domain" description="ABC transporter" evidence="3">
    <location>
        <begin position="1"/>
        <end position="184"/>
    </location>
</feature>
<dbReference type="InterPro" id="IPR003593">
    <property type="entry name" value="AAA+_ATPase"/>
</dbReference>
<protein>
    <submittedName>
        <fullName evidence="4">ATP-binding cassette domain-containing protein</fullName>
    </submittedName>
</protein>
<sequence length="185" mass="19945">MGESGSGKSTLINLLAGLDVPDAGEIEVNRQRVSELDEAARARHRLEHVSVIFQDNNLIAEMTNIENVALPLWARGRNRAQGRRAAEDALARLGIDQLGDRRPSEVSGGQRQRVGVARALAGGQRVLLADEPTGALDSANSEELFKVFAALAHEQSMCVVVATHDPIAGRFCDSMTVLRDGQVIK</sequence>
<dbReference type="Gene3D" id="3.40.50.300">
    <property type="entry name" value="P-loop containing nucleotide triphosphate hydrolases"/>
    <property type="match status" value="1"/>
</dbReference>
<dbReference type="PROSITE" id="PS50893">
    <property type="entry name" value="ABC_TRANSPORTER_2"/>
    <property type="match status" value="1"/>
</dbReference>
<dbReference type="EMBL" id="JBAKUA010000019">
    <property type="protein sequence ID" value="MEH1547465.1"/>
    <property type="molecule type" value="Genomic_DNA"/>
</dbReference>
<comment type="caution">
    <text evidence="4">The sequence shown here is derived from an EMBL/GenBank/DDBJ whole genome shotgun (WGS) entry which is preliminary data.</text>
</comment>
<evidence type="ECO:0000313" key="5">
    <source>
        <dbReference type="Proteomes" id="UP001309299"/>
    </source>
</evidence>
<gene>
    <name evidence="4" type="ORF">V7F78_10705</name>
</gene>
<dbReference type="InterPro" id="IPR017871">
    <property type="entry name" value="ABC_transporter-like_CS"/>
</dbReference>
<organism evidence="4 5">
    <name type="scientific">Cutibacterium avidum</name>
    <dbReference type="NCBI Taxonomy" id="33010"/>
    <lineage>
        <taxon>Bacteria</taxon>
        <taxon>Bacillati</taxon>
        <taxon>Actinomycetota</taxon>
        <taxon>Actinomycetes</taxon>
        <taxon>Propionibacteriales</taxon>
        <taxon>Propionibacteriaceae</taxon>
        <taxon>Cutibacterium</taxon>
    </lineage>
</organism>
<dbReference type="GO" id="GO:0005524">
    <property type="term" value="F:ATP binding"/>
    <property type="evidence" value="ECO:0007669"/>
    <property type="project" value="UniProtKB-KW"/>
</dbReference>